<proteinExistence type="predicted"/>
<evidence type="ECO:0000313" key="3">
    <source>
        <dbReference type="Proteomes" id="UP000002209"/>
    </source>
</evidence>
<feature type="region of interest" description="Disordered" evidence="1">
    <location>
        <begin position="868"/>
        <end position="890"/>
    </location>
</feature>
<name>C1AD93_GEMAT</name>
<dbReference type="Proteomes" id="UP000002209">
    <property type="component" value="Chromosome"/>
</dbReference>
<keyword evidence="3" id="KW-1185">Reference proteome</keyword>
<reference evidence="3" key="1">
    <citation type="submission" date="2006-03" db="EMBL/GenBank/DDBJ databases">
        <title>Complete genome sequence of Gemmatimonas aurantiaca T-27 that represents a novel phylum Gemmatimonadetes.</title>
        <authorList>
            <person name="Takasaki K."/>
            <person name="Ichikawa N."/>
            <person name="Miura H."/>
            <person name="Matsushita S."/>
            <person name="Watanabe Y."/>
            <person name="Oguchi A."/>
            <person name="Ankai A."/>
            <person name="Yashiro I."/>
            <person name="Takahashi M."/>
            <person name="Terui Y."/>
            <person name="Fukui S."/>
            <person name="Yokoyama H."/>
            <person name="Tanikawa S."/>
            <person name="Hanada S."/>
            <person name="Kamagata Y."/>
            <person name="Fujita N."/>
        </authorList>
    </citation>
    <scope>NUCLEOTIDE SEQUENCE [LARGE SCALE GENOMIC DNA]</scope>
    <source>
        <strain evidence="3">T-27 / DSM 14586 / JCM 11422 / NBRC 100505</strain>
    </source>
</reference>
<accession>C1AD93</accession>
<dbReference type="Gene3D" id="2.40.300.10">
    <property type="entry name" value="Head decoration protein D"/>
    <property type="match status" value="1"/>
</dbReference>
<dbReference type="RefSeq" id="WP_015895239.1">
    <property type="nucleotide sequence ID" value="NC_012489.1"/>
</dbReference>
<organism evidence="2 3">
    <name type="scientific">Gemmatimonas aurantiaca (strain DSM 14586 / JCM 11422 / NBRC 100505 / T-27)</name>
    <dbReference type="NCBI Taxonomy" id="379066"/>
    <lineage>
        <taxon>Bacteria</taxon>
        <taxon>Pseudomonadati</taxon>
        <taxon>Gemmatimonadota</taxon>
        <taxon>Gemmatimonadia</taxon>
        <taxon>Gemmatimonadales</taxon>
        <taxon>Gemmatimonadaceae</taxon>
        <taxon>Gemmatimonas</taxon>
    </lineage>
</organism>
<dbReference type="HOGENOM" id="CLU_324348_0_0_0"/>
<dbReference type="EMBL" id="AP009153">
    <property type="protein sequence ID" value="BAH40470.1"/>
    <property type="molecule type" value="Genomic_DNA"/>
</dbReference>
<protein>
    <submittedName>
        <fullName evidence="2">Uncharacterized protein</fullName>
    </submittedName>
</protein>
<evidence type="ECO:0000313" key="2">
    <source>
        <dbReference type="EMBL" id="BAH40470.1"/>
    </source>
</evidence>
<dbReference type="AlphaFoldDB" id="C1AD93"/>
<gene>
    <name evidence="2" type="ordered locus">GAU_3428</name>
</gene>
<sequence>MTPMQTDRPRFYEQQYLDAADLSALVDYERIARARHDLGAHSWGIASGLQLIEKPTQNGVDLYLQPGYAWDGLGRPLVVLAPYRIPTEPFRSITFTAGVDDGAPPGRLVEVWLAFTASPRGGPANGFEACTADDQSSRLFESFRLVIGERPAHTDRHVPITVGAYTVDAEQVPRKLGAPTDPLLVDESVAYQTFPEQWDAAQWLVPVGVVRWVPPQNPVNSGRFAARAAADLVASDHKRRYAGVVAETVDAARGFVRIRRRDAATYAPTVWNSATEDDLLWVEGHARVQGDAKLLGGRLMLRDESNGDSGGPLTIRRRPVPGIGPLVSDLFAQIGSSDTGTNRFVVGPITGAGTPSDFKERLVVTAAGRVGIGVPMPTTAPLVVRAQGGSEDLLAFESPLGIPTWTLNTLAGGKAGLNFTDGIEDGRLFLQPGGNVGIGTTDPKHRLEVHGENNALVLLSEAAAGAPANIGVELRTKSATACSYIDFTKGSTDLANAGTPDFSGRFSYNESNTGAFALRGGRLGIETTTPTNLVHIEGNSGLRVNRLYASGGQGNGPSVWSSLSFNAHHNDANTGWVFPEPARTAVTIEMDEASGVPRFEVYSTTLADKVGWVRRLGVNGDSGDVVVNESGGRTAIGPAAPLCRLHVSDSIAAGAGNVSAHVAVIDNRNIGNDADVLALRVAGGGAGGSNNFITCFSGGAAIGAIEGNGAGISFNTTSADYAEWLPRDDGEPAMQPGDLVGVFAGRLRRETAGADYLLIISTAPAMLANMPSAEERDRHERVAMLGQAPVRVRGAVKAGDVIVPSGSNDGTGVAVPAADTTVDDFAMSVGTAWSSATGKGVSLVRCAIGLVSAGAWRSVARALVPTRSAPTATDAGTGRAPAARRSKSKA</sequence>
<dbReference type="STRING" id="379066.GAU_3428"/>
<dbReference type="KEGG" id="gau:GAU_3428"/>
<evidence type="ECO:0000256" key="1">
    <source>
        <dbReference type="SAM" id="MobiDB-lite"/>
    </source>
</evidence>
<dbReference type="OrthoDB" id="8948090at2"/>
<dbReference type="eggNOG" id="COG4675">
    <property type="taxonomic scope" value="Bacteria"/>
</dbReference>